<dbReference type="FunFam" id="3.40.50.300:FF:000016">
    <property type="entry name" value="Oligopeptide ABC transporter ATP-binding component"/>
    <property type="match status" value="1"/>
</dbReference>
<dbReference type="NCBIfam" id="NF008453">
    <property type="entry name" value="PRK11308.1"/>
    <property type="match status" value="2"/>
</dbReference>
<dbReference type="GO" id="GO:0005886">
    <property type="term" value="C:plasma membrane"/>
    <property type="evidence" value="ECO:0007669"/>
    <property type="project" value="UniProtKB-SubCell"/>
</dbReference>
<keyword evidence="5" id="KW-0547">Nucleotide-binding</keyword>
<sequence length="582" mass="63435">MTEQRTAQATASQERLDGNLVDVRDLSVSFMTDAGPIKAIDGIDFVIPKRTVVGVVGESGSGKSVTARSIIKLLPETATTAGAIYLTARDDGEGVDVLTMSGEQLRKVRGGRAAMVFQEPNAVLNPVFTIGWQIEEGLRAHGMTGKKQLRAKSVEILEKVGIPDAATRVDYYPHQFSGGQKQRIVIAMALVLNPGLILADEPTTALDVTVQAEILDLLRLARDEFGASVLIITHNMGVVADIADQVVVMYRGHVVEQGNVEQIFYHPTADYTKRLLAAVPRIGEKLVVHAADGHIVERGVDWRAEPVVVRAKDLTITYPGRLMQPDFKAVDGVDFEIHGSEVLGLVGESGSGKSTTGRAIAGLQKVSGGSLEVLGVQMNGVRERAFKSKRAEIGFVFQDPGSSFDPLMTILENVAEPLIVHGVYRTPTAAQKEVGRLLEMVQLPKAYMNRFPHELSGGQRQRASLARALALKPKLLIADEPTSALDVSVQAKVLELFKTLQVEIGFACLFITHDLAVVDMLADRIMVMHKGHIVEHGDANTIMRHPKDPYTRKLLASLPVPDPREQRAHREELRRILKQEAG</sequence>
<dbReference type="EMBL" id="RYVC01000008">
    <property type="protein sequence ID" value="RYQ46468.1"/>
    <property type="molecule type" value="Genomic_DNA"/>
</dbReference>
<keyword evidence="6" id="KW-0067">ATP-binding</keyword>
<gene>
    <name evidence="9" type="ORF">PG1780B_1147</name>
</gene>
<evidence type="ECO:0000256" key="3">
    <source>
        <dbReference type="ARBA" id="ARBA00022448"/>
    </source>
</evidence>
<comment type="subcellular location">
    <subcellularLocation>
        <location evidence="1">Cell membrane</location>
        <topology evidence="1">Peripheral membrane protein</topology>
    </subcellularLocation>
</comment>
<dbReference type="InterPro" id="IPR003593">
    <property type="entry name" value="AAA+_ATPase"/>
</dbReference>
<dbReference type="Pfam" id="PF08352">
    <property type="entry name" value="oligo_HPY"/>
    <property type="match status" value="2"/>
</dbReference>
<evidence type="ECO:0000256" key="5">
    <source>
        <dbReference type="ARBA" id="ARBA00022741"/>
    </source>
</evidence>
<accession>A0A8B3RLM9</accession>
<feature type="domain" description="ABC transporter" evidence="8">
    <location>
        <begin position="23"/>
        <end position="276"/>
    </location>
</feature>
<dbReference type="SMART" id="SM00382">
    <property type="entry name" value="AAA"/>
    <property type="match status" value="2"/>
</dbReference>
<protein>
    <submittedName>
        <fullName evidence="9">Peptide ABC transporter ATPase</fullName>
    </submittedName>
</protein>
<dbReference type="AlphaFoldDB" id="A0A8B3RLM9"/>
<evidence type="ECO:0000256" key="6">
    <source>
        <dbReference type="ARBA" id="ARBA00022840"/>
    </source>
</evidence>
<dbReference type="InterPro" id="IPR050388">
    <property type="entry name" value="ABC_Ni/Peptide_Import"/>
</dbReference>
<dbReference type="InterPro" id="IPR017871">
    <property type="entry name" value="ABC_transporter-like_CS"/>
</dbReference>
<evidence type="ECO:0000256" key="2">
    <source>
        <dbReference type="ARBA" id="ARBA00005417"/>
    </source>
</evidence>
<proteinExistence type="inferred from homology"/>
<feature type="domain" description="ABC transporter" evidence="8">
    <location>
        <begin position="309"/>
        <end position="555"/>
    </location>
</feature>
<dbReference type="CDD" id="cd03257">
    <property type="entry name" value="ABC_NikE_OppD_transporters"/>
    <property type="match status" value="2"/>
</dbReference>
<keyword evidence="4" id="KW-1003">Cell membrane</keyword>
<reference evidence="9 10" key="1">
    <citation type="submission" date="2018-12" db="EMBL/GenBank/DDBJ databases">
        <title>Unveiling genomic diversity among members of the Bifidobacterium pseudolongum species, a widely distributed gut commensal of the animal kingdom.</title>
        <authorList>
            <person name="Lugli G.A."/>
            <person name="Duranti S."/>
            <person name="Albert K."/>
            <person name="Mancabelli L."/>
            <person name="Napoli S."/>
            <person name="Viappiani A."/>
            <person name="Anzalone R."/>
            <person name="Longhi G."/>
            <person name="Milani C."/>
            <person name="Turroni F."/>
            <person name="Alessandri G."/>
            <person name="Sela D.A."/>
            <person name="Van Sinderen D."/>
            <person name="Ventura M."/>
        </authorList>
    </citation>
    <scope>NUCLEOTIDE SEQUENCE [LARGE SCALE GENOMIC DNA]</scope>
    <source>
        <strain evidence="9 10">1780B</strain>
    </source>
</reference>
<dbReference type="InterPro" id="IPR027417">
    <property type="entry name" value="P-loop_NTPase"/>
</dbReference>
<evidence type="ECO:0000256" key="7">
    <source>
        <dbReference type="ARBA" id="ARBA00023136"/>
    </source>
</evidence>
<organism evidence="9 10">
    <name type="scientific">Bifidobacterium pseudolongum subsp. globosum</name>
    <dbReference type="NCBI Taxonomy" id="1690"/>
    <lineage>
        <taxon>Bacteria</taxon>
        <taxon>Bacillati</taxon>
        <taxon>Actinomycetota</taxon>
        <taxon>Actinomycetes</taxon>
        <taxon>Bifidobacteriales</taxon>
        <taxon>Bifidobacteriaceae</taxon>
        <taxon>Bifidobacterium</taxon>
    </lineage>
</organism>
<dbReference type="InterPro" id="IPR003439">
    <property type="entry name" value="ABC_transporter-like_ATP-bd"/>
</dbReference>
<keyword evidence="3" id="KW-0813">Transport</keyword>
<dbReference type="GO" id="GO:0005524">
    <property type="term" value="F:ATP binding"/>
    <property type="evidence" value="ECO:0007669"/>
    <property type="project" value="UniProtKB-KW"/>
</dbReference>
<dbReference type="Proteomes" id="UP000292933">
    <property type="component" value="Unassembled WGS sequence"/>
</dbReference>
<comment type="caution">
    <text evidence="9">The sequence shown here is derived from an EMBL/GenBank/DDBJ whole genome shotgun (WGS) entry which is preliminary data.</text>
</comment>
<evidence type="ECO:0000259" key="8">
    <source>
        <dbReference type="PROSITE" id="PS50893"/>
    </source>
</evidence>
<evidence type="ECO:0000256" key="4">
    <source>
        <dbReference type="ARBA" id="ARBA00022475"/>
    </source>
</evidence>
<dbReference type="RefSeq" id="WP_101454452.1">
    <property type="nucleotide sequence ID" value="NZ_JBKZBJ010000007.1"/>
</dbReference>
<keyword evidence="7" id="KW-0472">Membrane</keyword>
<comment type="similarity">
    <text evidence="2">Belongs to the ABC transporter superfamily.</text>
</comment>
<evidence type="ECO:0000313" key="9">
    <source>
        <dbReference type="EMBL" id="RYQ46468.1"/>
    </source>
</evidence>
<dbReference type="Pfam" id="PF00005">
    <property type="entry name" value="ABC_tran"/>
    <property type="match status" value="2"/>
</dbReference>
<evidence type="ECO:0000256" key="1">
    <source>
        <dbReference type="ARBA" id="ARBA00004202"/>
    </source>
</evidence>
<dbReference type="Gene3D" id="3.40.50.300">
    <property type="entry name" value="P-loop containing nucleotide triphosphate hydrolases"/>
    <property type="match status" value="2"/>
</dbReference>
<dbReference type="PROSITE" id="PS00211">
    <property type="entry name" value="ABC_TRANSPORTER_1"/>
    <property type="match status" value="2"/>
</dbReference>
<dbReference type="GO" id="GO:0016887">
    <property type="term" value="F:ATP hydrolysis activity"/>
    <property type="evidence" value="ECO:0007669"/>
    <property type="project" value="InterPro"/>
</dbReference>
<dbReference type="InterPro" id="IPR013563">
    <property type="entry name" value="Oligopep_ABC_C"/>
</dbReference>
<dbReference type="PANTHER" id="PTHR43297:SF2">
    <property type="entry name" value="DIPEPTIDE TRANSPORT ATP-BINDING PROTEIN DPPD"/>
    <property type="match status" value="1"/>
</dbReference>
<evidence type="ECO:0000313" key="10">
    <source>
        <dbReference type="Proteomes" id="UP000292933"/>
    </source>
</evidence>
<dbReference type="GO" id="GO:0015833">
    <property type="term" value="P:peptide transport"/>
    <property type="evidence" value="ECO:0007669"/>
    <property type="project" value="InterPro"/>
</dbReference>
<dbReference type="SUPFAM" id="SSF52540">
    <property type="entry name" value="P-loop containing nucleoside triphosphate hydrolases"/>
    <property type="match status" value="2"/>
</dbReference>
<name>A0A8B3RLM9_9BIFI</name>
<dbReference type="PANTHER" id="PTHR43297">
    <property type="entry name" value="OLIGOPEPTIDE TRANSPORT ATP-BINDING PROTEIN APPD"/>
    <property type="match status" value="1"/>
</dbReference>
<dbReference type="PROSITE" id="PS50893">
    <property type="entry name" value="ABC_TRANSPORTER_2"/>
    <property type="match status" value="2"/>
</dbReference>